<evidence type="ECO:0000313" key="4">
    <source>
        <dbReference type="Proteomes" id="UP000198597"/>
    </source>
</evidence>
<dbReference type="InterPro" id="IPR021359">
    <property type="entry name" value="DUF2812"/>
</dbReference>
<reference evidence="3 4" key="1">
    <citation type="submission" date="2016-10" db="EMBL/GenBank/DDBJ databases">
        <authorList>
            <person name="de Groot N.N."/>
        </authorList>
    </citation>
    <scope>NUCLEOTIDE SEQUENCE [LARGE SCALE GENOMIC DNA]</scope>
    <source>
        <strain evidence="3 4">DSM 12272</strain>
    </source>
</reference>
<dbReference type="RefSeq" id="WP_089971708.1">
    <property type="nucleotide sequence ID" value="NZ_FNJM01000012.1"/>
</dbReference>
<evidence type="ECO:0000313" key="2">
    <source>
        <dbReference type="EMBL" id="MBB6715886.1"/>
    </source>
</evidence>
<evidence type="ECO:0000313" key="5">
    <source>
        <dbReference type="Proteomes" id="UP000585258"/>
    </source>
</evidence>
<gene>
    <name evidence="2" type="ORF">H7E68_14365</name>
    <name evidence="3" type="ORF">SAMN04488529_11215</name>
</gene>
<evidence type="ECO:0000313" key="3">
    <source>
        <dbReference type="EMBL" id="SDP68202.1"/>
    </source>
</evidence>
<sequence length="436" mass="51504">MIIINTKWVLFNFLPYEYKALEKYLEDMALKGWKLQNIKGLILKFKRVDPKIIKYSVDIMDKVSFFDGRNSDRALEYREYCSVAGWDFICEREKIQVYCSENEIESIPIHTEEEEKFNCIFKASLKYVLLNLFTITILLFGQYMATIGSFDANFLASNLQLFTLMLYSMFVIHESIGFINFIIWMLKGRGSLKREEAVSYNYLKVIKIKRIIYKLMLLPLLLLIVSMTMMGEVFVFKILVLNLLIIGAIATVMNFVSKTKYKYKKKRIINIISYVVIIILSVVIMNGLIFSEIFSGNRENEIKKDNYILTLRDFNDEAIDKDSIYINENNGILASKLYYYNKGKNTELSYELFQSKYKWAVKYDFNKMMNSVKKINIKYIEKETDLPDDIKVYMNERGHIYLMVSSNKLIQISNWDKNLSEDELFNKVYEKVFMNN</sequence>
<evidence type="ECO:0000256" key="1">
    <source>
        <dbReference type="SAM" id="Phobius"/>
    </source>
</evidence>
<dbReference type="Pfam" id="PF11193">
    <property type="entry name" value="DUF2812"/>
    <property type="match status" value="1"/>
</dbReference>
<name>A0A1H0UPM2_9CLOT</name>
<dbReference type="OrthoDB" id="1650893at2"/>
<feature type="transmembrane region" description="Helical" evidence="1">
    <location>
        <begin position="165"/>
        <end position="186"/>
    </location>
</feature>
<keyword evidence="4" id="KW-1185">Reference proteome</keyword>
<feature type="transmembrane region" description="Helical" evidence="1">
    <location>
        <begin position="127"/>
        <end position="145"/>
    </location>
</feature>
<keyword evidence="1" id="KW-0472">Membrane</keyword>
<reference evidence="2 5" key="2">
    <citation type="submission" date="2020-08" db="EMBL/GenBank/DDBJ databases">
        <title>Clostridia isolated from Swiss meat.</title>
        <authorList>
            <person name="Wambui J."/>
            <person name="Stevens M.J.A."/>
            <person name="Stephan R."/>
        </authorList>
    </citation>
    <scope>NUCLEOTIDE SEQUENCE [LARGE SCALE GENOMIC DNA]</scope>
    <source>
        <strain evidence="2 5">CM001</strain>
    </source>
</reference>
<proteinExistence type="predicted"/>
<dbReference type="AlphaFoldDB" id="A0A1H0UPM2"/>
<accession>A0A1H0UPM2</accession>
<feature type="transmembrane region" description="Helical" evidence="1">
    <location>
        <begin position="211"/>
        <end position="229"/>
    </location>
</feature>
<dbReference type="STRING" id="94869.SAMN04488529_11215"/>
<dbReference type="Proteomes" id="UP000585258">
    <property type="component" value="Unassembled WGS sequence"/>
</dbReference>
<feature type="transmembrane region" description="Helical" evidence="1">
    <location>
        <begin position="268"/>
        <end position="290"/>
    </location>
</feature>
<keyword evidence="1" id="KW-0812">Transmembrane</keyword>
<dbReference type="Proteomes" id="UP000198597">
    <property type="component" value="Unassembled WGS sequence"/>
</dbReference>
<keyword evidence="1" id="KW-1133">Transmembrane helix</keyword>
<feature type="transmembrane region" description="Helical" evidence="1">
    <location>
        <begin position="235"/>
        <end position="256"/>
    </location>
</feature>
<protein>
    <submittedName>
        <fullName evidence="2">DUF2812 domain-containing protein</fullName>
    </submittedName>
</protein>
<dbReference type="EMBL" id="JACKWY010000009">
    <property type="protein sequence ID" value="MBB6715886.1"/>
    <property type="molecule type" value="Genomic_DNA"/>
</dbReference>
<organism evidence="3 4">
    <name type="scientific">Clostridium gasigenes</name>
    <dbReference type="NCBI Taxonomy" id="94869"/>
    <lineage>
        <taxon>Bacteria</taxon>
        <taxon>Bacillati</taxon>
        <taxon>Bacillota</taxon>
        <taxon>Clostridia</taxon>
        <taxon>Eubacteriales</taxon>
        <taxon>Clostridiaceae</taxon>
        <taxon>Clostridium</taxon>
    </lineage>
</organism>
<dbReference type="EMBL" id="FNJM01000012">
    <property type="protein sequence ID" value="SDP68202.1"/>
    <property type="molecule type" value="Genomic_DNA"/>
</dbReference>